<proteinExistence type="predicted"/>
<reference evidence="1 2" key="1">
    <citation type="submission" date="2022-03" db="EMBL/GenBank/DDBJ databases">
        <authorList>
            <person name="Macdonald S."/>
            <person name="Ahmed S."/>
            <person name="Newling K."/>
        </authorList>
    </citation>
    <scope>NUCLEOTIDE SEQUENCE [LARGE SCALE GENOMIC DNA]</scope>
</reference>
<protein>
    <submittedName>
        <fullName evidence="1">Uncharacterized protein</fullName>
    </submittedName>
</protein>
<name>A0ABC8K4B4_ERUVS</name>
<evidence type="ECO:0000313" key="2">
    <source>
        <dbReference type="Proteomes" id="UP001642260"/>
    </source>
</evidence>
<dbReference type="PANTHER" id="PTHR31818">
    <property type="entry name" value="O-FUCOSYLTRANSFERASE 16"/>
    <property type="match status" value="1"/>
</dbReference>
<dbReference type="Proteomes" id="UP001642260">
    <property type="component" value="Unassembled WGS sequence"/>
</dbReference>
<dbReference type="EMBL" id="CAKOAT010181266">
    <property type="protein sequence ID" value="CAH8353391.1"/>
    <property type="molecule type" value="Genomic_DNA"/>
</dbReference>
<keyword evidence="2" id="KW-1185">Reference proteome</keyword>
<dbReference type="AlphaFoldDB" id="A0ABC8K4B4"/>
<evidence type="ECO:0000313" key="1">
    <source>
        <dbReference type="EMBL" id="CAH8353391.1"/>
    </source>
</evidence>
<accession>A0ABC8K4B4</accession>
<comment type="caution">
    <text evidence="1">The sequence shown here is derived from an EMBL/GenBank/DDBJ whole genome shotgun (WGS) entry which is preliminary data.</text>
</comment>
<organism evidence="1 2">
    <name type="scientific">Eruca vesicaria subsp. sativa</name>
    <name type="common">Garden rocket</name>
    <name type="synonym">Eruca sativa</name>
    <dbReference type="NCBI Taxonomy" id="29727"/>
    <lineage>
        <taxon>Eukaryota</taxon>
        <taxon>Viridiplantae</taxon>
        <taxon>Streptophyta</taxon>
        <taxon>Embryophyta</taxon>
        <taxon>Tracheophyta</taxon>
        <taxon>Spermatophyta</taxon>
        <taxon>Magnoliopsida</taxon>
        <taxon>eudicotyledons</taxon>
        <taxon>Gunneridae</taxon>
        <taxon>Pentapetalae</taxon>
        <taxon>rosids</taxon>
        <taxon>malvids</taxon>
        <taxon>Brassicales</taxon>
        <taxon>Brassicaceae</taxon>
        <taxon>Brassiceae</taxon>
        <taxon>Eruca</taxon>
    </lineage>
</organism>
<gene>
    <name evidence="1" type="ORF">ERUC_LOCUS19146</name>
</gene>
<sequence>MCRRYLGHKVTIRPNAKKLHKIFTNRHNMTWDEFSTKVQRYQTGFMGEPDEMKAGEGEFHENPTSCICRKKKANEQSVKEDEHDSWPWEYSDIGNVPMATRSGLDHQSEVDHEIF</sequence>
<dbReference type="PANTHER" id="PTHR31818:SF16">
    <property type="entry name" value="PROTEIN ROOT HAIR SPECIFIC 17"/>
    <property type="match status" value="1"/>
</dbReference>